<dbReference type="Proteomes" id="UP000189670">
    <property type="component" value="Unassembled WGS sequence"/>
</dbReference>
<dbReference type="Gene3D" id="3.60.21.10">
    <property type="match status" value="1"/>
</dbReference>
<organism evidence="2 3">
    <name type="scientific">Candidatus Magnetoglobus multicellularis str. Araruama</name>
    <dbReference type="NCBI Taxonomy" id="890399"/>
    <lineage>
        <taxon>Bacteria</taxon>
        <taxon>Pseudomonadati</taxon>
        <taxon>Thermodesulfobacteriota</taxon>
        <taxon>Desulfobacteria</taxon>
        <taxon>Desulfobacterales</taxon>
        <taxon>Desulfobacteraceae</taxon>
        <taxon>Candidatus Magnetoglobus</taxon>
    </lineage>
</organism>
<dbReference type="AlphaFoldDB" id="A0A1V1PC54"/>
<dbReference type="SUPFAM" id="SSF56300">
    <property type="entry name" value="Metallo-dependent phosphatases"/>
    <property type="match status" value="1"/>
</dbReference>
<dbReference type="EMBL" id="ATBP01000142">
    <property type="protein sequence ID" value="ETR72492.1"/>
    <property type="molecule type" value="Genomic_DNA"/>
</dbReference>
<sequence>MKQWIGIGDIHNNVSHLDHFPTLEKADGVIIHGDITNRGDFSQAALMITRIASKNPRVYAQAGNMDGMAIQDYLDQKNMTIHRKGFELSEGIGIMGVGMSTPTPFQTPGEFPEDQLNEWLEETWKSISHMPHTIVVTHDPPYGTRLDITSGNHVGSRSVLSFIEKYQPDILLCGHIHESKGKDTIGRTRAVNPGDFASGGYALIQYQNDTLDIHFKQLNGSIL</sequence>
<comment type="caution">
    <text evidence="2">The sequence shown here is derived from an EMBL/GenBank/DDBJ whole genome shotgun (WGS) entry which is preliminary data.</text>
</comment>
<proteinExistence type="predicted"/>
<protein>
    <submittedName>
        <fullName evidence="2">Phosphoesterase</fullName>
    </submittedName>
</protein>
<dbReference type="PANTHER" id="PTHR37523">
    <property type="entry name" value="METALLOPHOSPHOESTERASE"/>
    <property type="match status" value="1"/>
</dbReference>
<reference evidence="3" key="1">
    <citation type="submission" date="2012-11" db="EMBL/GenBank/DDBJ databases">
        <authorList>
            <person name="Lucero-Rivera Y.E."/>
            <person name="Tovar-Ramirez D."/>
        </authorList>
    </citation>
    <scope>NUCLEOTIDE SEQUENCE [LARGE SCALE GENOMIC DNA]</scope>
    <source>
        <strain evidence="3">Araruama</strain>
    </source>
</reference>
<evidence type="ECO:0000313" key="3">
    <source>
        <dbReference type="Proteomes" id="UP000189670"/>
    </source>
</evidence>
<dbReference type="InterPro" id="IPR004843">
    <property type="entry name" value="Calcineurin-like_PHP"/>
</dbReference>
<dbReference type="InterPro" id="IPR029052">
    <property type="entry name" value="Metallo-depent_PP-like"/>
</dbReference>
<gene>
    <name evidence="2" type="ORF">OMM_01678</name>
</gene>
<evidence type="ECO:0000313" key="2">
    <source>
        <dbReference type="EMBL" id="ETR72492.1"/>
    </source>
</evidence>
<dbReference type="PANTHER" id="PTHR37523:SF1">
    <property type="entry name" value="CALCINEURIN-LIKE PHOSPHOESTERASE DOMAIN-CONTAINING PROTEIN"/>
    <property type="match status" value="1"/>
</dbReference>
<dbReference type="Pfam" id="PF00149">
    <property type="entry name" value="Metallophos"/>
    <property type="match status" value="1"/>
</dbReference>
<dbReference type="GO" id="GO:0016787">
    <property type="term" value="F:hydrolase activity"/>
    <property type="evidence" value="ECO:0007669"/>
    <property type="project" value="InterPro"/>
</dbReference>
<name>A0A1V1PC54_9BACT</name>
<feature type="domain" description="Calcineurin-like phosphoesterase" evidence="1">
    <location>
        <begin position="7"/>
        <end position="178"/>
    </location>
</feature>
<accession>A0A1V1PC54</accession>
<evidence type="ECO:0000259" key="1">
    <source>
        <dbReference type="Pfam" id="PF00149"/>
    </source>
</evidence>